<evidence type="ECO:0000256" key="12">
    <source>
        <dbReference type="PIRSR" id="PIRSR618044-1"/>
    </source>
</evidence>
<keyword evidence="10" id="KW-0961">Cell wall biogenesis/degradation</keyword>
<keyword evidence="5" id="KW-0645">Protease</keyword>
<evidence type="ECO:0000256" key="4">
    <source>
        <dbReference type="ARBA" id="ARBA00022645"/>
    </source>
</evidence>
<accession>A0A267MQZ5</accession>
<feature type="active site" evidence="12">
    <location>
        <position position="122"/>
    </location>
</feature>
<dbReference type="OrthoDB" id="9791132at2"/>
<dbReference type="PANTHER" id="PTHR21581:SF33">
    <property type="entry name" value="D-ALANYL-D-ALANINE CARBOXYPEPTIDASE DACB"/>
    <property type="match status" value="1"/>
</dbReference>
<dbReference type="PANTHER" id="PTHR21581">
    <property type="entry name" value="D-ALANYL-D-ALANINE CARBOXYPEPTIDASE"/>
    <property type="match status" value="1"/>
</dbReference>
<evidence type="ECO:0000256" key="13">
    <source>
        <dbReference type="PIRSR" id="PIRSR618044-2"/>
    </source>
</evidence>
<dbReference type="InterPro" id="IPR012907">
    <property type="entry name" value="Peptidase_S11_C"/>
</dbReference>
<evidence type="ECO:0000256" key="8">
    <source>
        <dbReference type="ARBA" id="ARBA00022960"/>
    </source>
</evidence>
<keyword evidence="17" id="KW-1185">Reference proteome</keyword>
<evidence type="ECO:0000256" key="7">
    <source>
        <dbReference type="ARBA" id="ARBA00022801"/>
    </source>
</evidence>
<evidence type="ECO:0000313" key="17">
    <source>
        <dbReference type="Proteomes" id="UP000216024"/>
    </source>
</evidence>
<comment type="caution">
    <text evidence="16">The sequence shown here is derived from an EMBL/GenBank/DDBJ whole genome shotgun (WGS) entry which is preliminary data.</text>
</comment>
<keyword evidence="4 16" id="KW-0121">Carboxypeptidase</keyword>
<dbReference type="GO" id="GO:0071555">
    <property type="term" value="P:cell wall organization"/>
    <property type="evidence" value="ECO:0007669"/>
    <property type="project" value="UniProtKB-KW"/>
</dbReference>
<dbReference type="Proteomes" id="UP000216024">
    <property type="component" value="Unassembled WGS sequence"/>
</dbReference>
<evidence type="ECO:0000256" key="1">
    <source>
        <dbReference type="ARBA" id="ARBA00004752"/>
    </source>
</evidence>
<evidence type="ECO:0000259" key="15">
    <source>
        <dbReference type="SMART" id="SM00936"/>
    </source>
</evidence>
<comment type="similarity">
    <text evidence="2 14">Belongs to the peptidase S11 family.</text>
</comment>
<dbReference type="Gene3D" id="2.60.410.10">
    <property type="entry name" value="D-Ala-D-Ala carboxypeptidase, C-terminal domain"/>
    <property type="match status" value="1"/>
</dbReference>
<dbReference type="GO" id="GO:0009002">
    <property type="term" value="F:serine-type D-Ala-D-Ala carboxypeptidase activity"/>
    <property type="evidence" value="ECO:0007669"/>
    <property type="project" value="UniProtKB-EC"/>
</dbReference>
<keyword evidence="7" id="KW-0378">Hydrolase</keyword>
<evidence type="ECO:0000256" key="3">
    <source>
        <dbReference type="ARBA" id="ARBA00012448"/>
    </source>
</evidence>
<sequence>MRHRNLISKFLRLKKYALLTVCFLVLMGTNSFGLEVPLSASSAILMDRSTGRVLYARNINTKMPMASTTKIMTALLAIKNGDLNSYVKVPTEAVGVEGSSIYLQHGEKILLRDLVYGLMLRSGNDSAVAIAHHVGKSVDQFVDMMNSEAKRLGAKNTNFMNPNGLHHDKHYTTAYDLALITREALKNHAFREVTKTKLWVAEREGHKYFYNKNKTLSRYKGGDGVKTGYTKAAGRCLVTSATRDNMQLIAVVLNDPNWFNDCFRMLDFGFDNFNGTEVFAKDKIAKKVTISNGEKKYTNLVYKDNIVVPLKEGEEKLIKTIIEIDENIQAPIKRRQCLGQANVYLNDKLLGTTDIISREDIEVEKIQNKITNYFKEKIMSMNL</sequence>
<evidence type="ECO:0000256" key="2">
    <source>
        <dbReference type="ARBA" id="ARBA00007164"/>
    </source>
</evidence>
<dbReference type="UniPathway" id="UPA00219"/>
<name>A0A267MQZ5_9FIRM</name>
<evidence type="ECO:0000256" key="10">
    <source>
        <dbReference type="ARBA" id="ARBA00023316"/>
    </source>
</evidence>
<reference evidence="16 17" key="1">
    <citation type="submission" date="2017-06" db="EMBL/GenBank/DDBJ databases">
        <title>Draft genome sequence of anaerobic fermentative bacterium Anaeromicrobium sediminis DY2726D isolated from West Pacific Ocean sediments.</title>
        <authorList>
            <person name="Zeng X."/>
        </authorList>
    </citation>
    <scope>NUCLEOTIDE SEQUENCE [LARGE SCALE GENOMIC DNA]</scope>
    <source>
        <strain evidence="16 17">DY2726D</strain>
    </source>
</reference>
<evidence type="ECO:0000256" key="11">
    <source>
        <dbReference type="ARBA" id="ARBA00034000"/>
    </source>
</evidence>
<comment type="pathway">
    <text evidence="1">Cell wall biogenesis; peptidoglycan biosynthesis.</text>
</comment>
<comment type="catalytic activity">
    <reaction evidence="11">
        <text>Preferential cleavage: (Ac)2-L-Lys-D-Ala-|-D-Ala. Also transpeptidation of peptidyl-alanyl moieties that are N-acyl substituents of D-alanine.</text>
        <dbReference type="EC" id="3.4.16.4"/>
    </reaction>
</comment>
<evidence type="ECO:0000256" key="5">
    <source>
        <dbReference type="ARBA" id="ARBA00022670"/>
    </source>
</evidence>
<feature type="active site" description="Proton acceptor" evidence="12">
    <location>
        <position position="70"/>
    </location>
</feature>
<dbReference type="SUPFAM" id="SSF56601">
    <property type="entry name" value="beta-lactamase/transpeptidase-like"/>
    <property type="match status" value="1"/>
</dbReference>
<gene>
    <name evidence="16" type="ORF">CCE28_01840</name>
</gene>
<protein>
    <recommendedName>
        <fullName evidence="3">serine-type D-Ala-D-Ala carboxypeptidase</fullName>
        <ecNumber evidence="3">3.4.16.4</ecNumber>
    </recommendedName>
</protein>
<dbReference type="PRINTS" id="PR00725">
    <property type="entry name" value="DADACBPTASE1"/>
</dbReference>
<proteinExistence type="inferred from homology"/>
<evidence type="ECO:0000256" key="14">
    <source>
        <dbReference type="RuleBase" id="RU004016"/>
    </source>
</evidence>
<dbReference type="InterPro" id="IPR037167">
    <property type="entry name" value="Peptidase_S11_C_sf"/>
</dbReference>
<dbReference type="EC" id="3.4.16.4" evidence="3"/>
<dbReference type="EMBL" id="NIBG01000001">
    <property type="protein sequence ID" value="PAB61193.1"/>
    <property type="molecule type" value="Genomic_DNA"/>
</dbReference>
<dbReference type="GO" id="GO:0008360">
    <property type="term" value="P:regulation of cell shape"/>
    <property type="evidence" value="ECO:0007669"/>
    <property type="project" value="UniProtKB-KW"/>
</dbReference>
<keyword evidence="9" id="KW-0573">Peptidoglycan synthesis</keyword>
<feature type="domain" description="Peptidase S11 D-Ala-D-Ala carboxypeptidase A C-terminal" evidence="15">
    <location>
        <begin position="273"/>
        <end position="363"/>
    </location>
</feature>
<keyword evidence="6" id="KW-0732">Signal</keyword>
<keyword evidence="8" id="KW-0133">Cell shape</keyword>
<dbReference type="InterPro" id="IPR018044">
    <property type="entry name" value="Peptidase_S11"/>
</dbReference>
<organism evidence="16 17">
    <name type="scientific">Anaeromicrobium sediminis</name>
    <dbReference type="NCBI Taxonomy" id="1478221"/>
    <lineage>
        <taxon>Bacteria</taxon>
        <taxon>Bacillati</taxon>
        <taxon>Bacillota</taxon>
        <taxon>Clostridia</taxon>
        <taxon>Peptostreptococcales</taxon>
        <taxon>Thermotaleaceae</taxon>
        <taxon>Anaeromicrobium</taxon>
    </lineage>
</organism>
<dbReference type="InterPro" id="IPR012338">
    <property type="entry name" value="Beta-lactam/transpept-like"/>
</dbReference>
<dbReference type="GO" id="GO:0009252">
    <property type="term" value="P:peptidoglycan biosynthetic process"/>
    <property type="evidence" value="ECO:0007669"/>
    <property type="project" value="UniProtKB-UniPathway"/>
</dbReference>
<dbReference type="GO" id="GO:0006508">
    <property type="term" value="P:proteolysis"/>
    <property type="evidence" value="ECO:0007669"/>
    <property type="project" value="UniProtKB-KW"/>
</dbReference>
<evidence type="ECO:0000256" key="9">
    <source>
        <dbReference type="ARBA" id="ARBA00022984"/>
    </source>
</evidence>
<dbReference type="RefSeq" id="WP_095130366.1">
    <property type="nucleotide sequence ID" value="NZ_NIBG01000001.1"/>
</dbReference>
<dbReference type="Pfam" id="PF00768">
    <property type="entry name" value="Peptidase_S11"/>
    <property type="match status" value="1"/>
</dbReference>
<evidence type="ECO:0000256" key="6">
    <source>
        <dbReference type="ARBA" id="ARBA00022729"/>
    </source>
</evidence>
<dbReference type="Pfam" id="PF07943">
    <property type="entry name" value="PBP5_C"/>
    <property type="match status" value="1"/>
</dbReference>
<dbReference type="InterPro" id="IPR001967">
    <property type="entry name" value="Peptidase_S11_N"/>
</dbReference>
<feature type="binding site" evidence="13">
    <location>
        <position position="226"/>
    </location>
    <ligand>
        <name>substrate</name>
    </ligand>
</feature>
<dbReference type="SMART" id="SM00936">
    <property type="entry name" value="PBP5_C"/>
    <property type="match status" value="1"/>
</dbReference>
<evidence type="ECO:0000313" key="16">
    <source>
        <dbReference type="EMBL" id="PAB61193.1"/>
    </source>
</evidence>
<dbReference type="AlphaFoldDB" id="A0A267MQZ5"/>
<dbReference type="Gene3D" id="3.40.710.10">
    <property type="entry name" value="DD-peptidase/beta-lactamase superfamily"/>
    <property type="match status" value="1"/>
</dbReference>
<feature type="active site" description="Proton acceptor" evidence="12">
    <location>
        <position position="67"/>
    </location>
</feature>